<keyword evidence="2" id="KW-1185">Reference proteome</keyword>
<gene>
    <name evidence="1" type="ORF">ICL16_09780</name>
</gene>
<evidence type="ECO:0000313" key="2">
    <source>
        <dbReference type="Proteomes" id="UP000629098"/>
    </source>
</evidence>
<accession>A0A8J6XBQ4</accession>
<protein>
    <submittedName>
        <fullName evidence="1">Uncharacterized protein</fullName>
    </submittedName>
</protein>
<dbReference type="RefSeq" id="WP_190826810.1">
    <property type="nucleotide sequence ID" value="NZ_CAWPPI010000039.1"/>
</dbReference>
<reference evidence="1" key="1">
    <citation type="submission" date="2020-09" db="EMBL/GenBank/DDBJ databases">
        <title>Iningainema tapete sp. nov. (Scytonemataceae, Cyanobacteria) from greenhouses in central Florida (USA) produces two types of nodularin with biosynthetic potential for microcystin-LR and anabaenopeptins.</title>
        <authorList>
            <person name="Berthold D.E."/>
            <person name="Lefler F.W."/>
            <person name="Huang I.-S."/>
            <person name="Abdulla H."/>
            <person name="Zimba P.V."/>
            <person name="Laughinghouse H.D. IV."/>
        </authorList>
    </citation>
    <scope>NUCLEOTIDE SEQUENCE</scope>
    <source>
        <strain evidence="1">BLCCT55</strain>
    </source>
</reference>
<name>A0A8J6XBQ4_9CYAN</name>
<evidence type="ECO:0000313" key="1">
    <source>
        <dbReference type="EMBL" id="MBD2772355.1"/>
    </source>
</evidence>
<sequence length="63" mass="7210">MTVTNILEASAIAKEKRPICFPWCQHLLLLPPLIVSWRNFVELLINCHCWGQHSVALDLELLA</sequence>
<organism evidence="1 2">
    <name type="scientific">Iningainema tapete BLCC-T55</name>
    <dbReference type="NCBI Taxonomy" id="2748662"/>
    <lineage>
        <taxon>Bacteria</taxon>
        <taxon>Bacillati</taxon>
        <taxon>Cyanobacteriota</taxon>
        <taxon>Cyanophyceae</taxon>
        <taxon>Nostocales</taxon>
        <taxon>Scytonemataceae</taxon>
        <taxon>Iningainema tapete</taxon>
    </lineage>
</organism>
<dbReference type="Proteomes" id="UP000629098">
    <property type="component" value="Unassembled WGS sequence"/>
</dbReference>
<dbReference type="AlphaFoldDB" id="A0A8J6XBQ4"/>
<comment type="caution">
    <text evidence="1">The sequence shown here is derived from an EMBL/GenBank/DDBJ whole genome shotgun (WGS) entry which is preliminary data.</text>
</comment>
<dbReference type="EMBL" id="JACXAE010000039">
    <property type="protein sequence ID" value="MBD2772355.1"/>
    <property type="molecule type" value="Genomic_DNA"/>
</dbReference>
<proteinExistence type="predicted"/>